<dbReference type="Gene3D" id="1.10.3110.10">
    <property type="entry name" value="protoporphyrinogen ix oxidase, domain 3"/>
    <property type="match status" value="1"/>
</dbReference>
<dbReference type="Pfam" id="PF01593">
    <property type="entry name" value="Amino_oxidase"/>
    <property type="match status" value="1"/>
</dbReference>
<dbReference type="InterPro" id="IPR002937">
    <property type="entry name" value="Amino_oxidase"/>
</dbReference>
<comment type="caution">
    <text evidence="2">The sequence shown here is derived from an EMBL/GenBank/DDBJ whole genome shotgun (WGS) entry which is preliminary data.</text>
</comment>
<dbReference type="InterPro" id="IPR050464">
    <property type="entry name" value="Zeta_carotene_desat/Oxidored"/>
</dbReference>
<reference evidence="2 3" key="1">
    <citation type="submission" date="2019-03" db="EMBL/GenBank/DDBJ databases">
        <title>Sequencing 23 genomes of Wallemia ichthyophaga.</title>
        <authorList>
            <person name="Gostincar C."/>
        </authorList>
    </citation>
    <scope>NUCLEOTIDE SEQUENCE [LARGE SCALE GENOMIC DNA]</scope>
    <source>
        <strain evidence="2 3">EXF-5753</strain>
    </source>
</reference>
<evidence type="ECO:0000313" key="2">
    <source>
        <dbReference type="EMBL" id="TIA87380.1"/>
    </source>
</evidence>
<accession>A0A4T0FHG3</accession>
<evidence type="ECO:0000259" key="1">
    <source>
        <dbReference type="Pfam" id="PF01593"/>
    </source>
</evidence>
<proteinExistence type="predicted"/>
<dbReference type="PANTHER" id="PTHR42923:SF17">
    <property type="entry name" value="AMINE OXIDASE DOMAIN-CONTAINING PROTEIN"/>
    <property type="match status" value="1"/>
</dbReference>
<dbReference type="Gene3D" id="3.50.50.60">
    <property type="entry name" value="FAD/NAD(P)-binding domain"/>
    <property type="match status" value="1"/>
</dbReference>
<dbReference type="AlphaFoldDB" id="A0A4T0FHG3"/>
<dbReference type="PANTHER" id="PTHR42923">
    <property type="entry name" value="PROTOPORPHYRINOGEN OXIDASE"/>
    <property type="match status" value="1"/>
</dbReference>
<organism evidence="2 3">
    <name type="scientific">Wallemia hederae</name>
    <dbReference type="NCBI Taxonomy" id="1540922"/>
    <lineage>
        <taxon>Eukaryota</taxon>
        <taxon>Fungi</taxon>
        <taxon>Dikarya</taxon>
        <taxon>Basidiomycota</taxon>
        <taxon>Wallemiomycotina</taxon>
        <taxon>Wallemiomycetes</taxon>
        <taxon>Wallemiales</taxon>
        <taxon>Wallemiaceae</taxon>
        <taxon>Wallemia</taxon>
    </lineage>
</organism>
<dbReference type="EMBL" id="SPNW01000057">
    <property type="protein sequence ID" value="TIA87380.1"/>
    <property type="molecule type" value="Genomic_DNA"/>
</dbReference>
<name>A0A4T0FHG3_9BASI</name>
<feature type="domain" description="Amine oxidase" evidence="1">
    <location>
        <begin position="120"/>
        <end position="357"/>
    </location>
</feature>
<gene>
    <name evidence="2" type="ORF">E3P99_03215</name>
</gene>
<dbReference type="OrthoDB" id="5977668at2759"/>
<keyword evidence="3" id="KW-1185">Reference proteome</keyword>
<evidence type="ECO:0000313" key="3">
    <source>
        <dbReference type="Proteomes" id="UP000310189"/>
    </source>
</evidence>
<dbReference type="InterPro" id="IPR036188">
    <property type="entry name" value="FAD/NAD-bd_sf"/>
</dbReference>
<dbReference type="Gene3D" id="3.90.660.20">
    <property type="entry name" value="Protoporphyrinogen oxidase, mitochondrial, domain 2"/>
    <property type="match status" value="1"/>
</dbReference>
<dbReference type="Proteomes" id="UP000310189">
    <property type="component" value="Unassembled WGS sequence"/>
</dbReference>
<protein>
    <recommendedName>
        <fullName evidence="1">Amine oxidase domain-containing protein</fullName>
    </recommendedName>
</protein>
<dbReference type="SUPFAM" id="SSF51905">
    <property type="entry name" value="FAD/NAD(P)-binding domain"/>
    <property type="match status" value="1"/>
</dbReference>
<dbReference type="GO" id="GO:0016491">
    <property type="term" value="F:oxidoreductase activity"/>
    <property type="evidence" value="ECO:0007669"/>
    <property type="project" value="InterPro"/>
</dbReference>
<sequence>MIMMFNLLGVPIIDSDMSFSVSRNRGAFEWAGSSLSGLFAQRSNLLSLDHWAMIFDIVRFNALSLDLLHDESGLSNITIGEYLSQERYSQGFINNYLIPMTAAIWSTPPDSVALDFPASTLIRFMHNHHLLQITDRTQWLTIKGGSKFYVDKILSNMKEGTTHISTPITSLRRLESGEVEIASESENWSYDHVIMATHADTSLSLLGKNAKDKEEDILSRFAFSQNEAVLHYDEALMPTRRDAWTSWNFLSHSDGASKGSSADEQVSLTYWMNLLQSLSEEEYGNVLVTLNPPFEPRQDSIIGRWRYEHPLISTEAVEAQSMMDEIQGTDRLSFAGAWMKYGFHEDGFASGFNAVKSISGLNTRAPFDLVSPERHVDKVNENIRLILYILQYLRVNKVVVSLILIVISVYLSID</sequence>